<feature type="domain" description="SGNH" evidence="1">
    <location>
        <begin position="17"/>
        <end position="250"/>
    </location>
</feature>
<dbReference type="EMBL" id="CAJB01000275">
    <property type="protein sequence ID" value="CCH78790.1"/>
    <property type="molecule type" value="Genomic_DNA"/>
</dbReference>
<dbReference type="Proteomes" id="UP000035721">
    <property type="component" value="Unassembled WGS sequence"/>
</dbReference>
<evidence type="ECO:0000313" key="3">
    <source>
        <dbReference type="Proteomes" id="UP000035721"/>
    </source>
</evidence>
<keyword evidence="3" id="KW-1185">Reference proteome</keyword>
<name>A0A077M3S4_9MICO</name>
<dbReference type="OrthoDB" id="3404679at2"/>
<comment type="caution">
    <text evidence="2">The sequence shown here is derived from an EMBL/GenBank/DDBJ whole genome shotgun (WGS) entry which is preliminary data.</text>
</comment>
<evidence type="ECO:0000313" key="2">
    <source>
        <dbReference type="EMBL" id="CCH78790.1"/>
    </source>
</evidence>
<dbReference type="STRING" id="1194083.BN12_3460002"/>
<proteinExistence type="predicted"/>
<dbReference type="Pfam" id="PF19040">
    <property type="entry name" value="SGNH"/>
    <property type="match status" value="1"/>
</dbReference>
<organism evidence="2 3">
    <name type="scientific">Nostocoides japonicum T1-X7</name>
    <dbReference type="NCBI Taxonomy" id="1194083"/>
    <lineage>
        <taxon>Bacteria</taxon>
        <taxon>Bacillati</taxon>
        <taxon>Actinomycetota</taxon>
        <taxon>Actinomycetes</taxon>
        <taxon>Micrococcales</taxon>
        <taxon>Intrasporangiaceae</taxon>
        <taxon>Nostocoides</taxon>
    </lineage>
</organism>
<reference evidence="2 3" key="1">
    <citation type="journal article" date="2013" name="ISME J.">
        <title>A metabolic model for members of the genus Tetrasphaera involved in enhanced biological phosphorus removal.</title>
        <authorList>
            <person name="Kristiansen R."/>
            <person name="Nguyen H.T.T."/>
            <person name="Saunders A.M."/>
            <person name="Nielsen J.L."/>
            <person name="Wimmer R."/>
            <person name="Le V.Q."/>
            <person name="McIlroy S.J."/>
            <person name="Petrovski S."/>
            <person name="Seviour R.J."/>
            <person name="Calteau A."/>
            <person name="Nielsen K.L."/>
            <person name="Nielsen P.H."/>
        </authorList>
    </citation>
    <scope>NUCLEOTIDE SEQUENCE [LARGE SCALE GENOMIC DNA]</scope>
    <source>
        <strain evidence="2 3">T1-X7</strain>
    </source>
</reference>
<accession>A0A077M3S4</accession>
<gene>
    <name evidence="2" type="ORF">BN12_3460002</name>
</gene>
<evidence type="ECO:0000259" key="1">
    <source>
        <dbReference type="Pfam" id="PF19040"/>
    </source>
</evidence>
<dbReference type="InterPro" id="IPR043968">
    <property type="entry name" value="SGNH"/>
</dbReference>
<protein>
    <recommendedName>
        <fullName evidence="1">SGNH domain-containing protein</fullName>
    </recommendedName>
</protein>
<dbReference type="AlphaFoldDB" id="A0A077M3S4"/>
<sequence>MTQPAPGCWAATVAATSHRLCSLGDRSASRTVVAWGDSHMGMWMQPLANLAARSGYRIVVLAKSGCPPVDVRVWDDGREYTECGAFRTWALRQIARLHPDKVLLAGYVAQDLVDPGTGARVPARSGSVASVEGSELFRAGARRTMARLTRLVPDVTVLSDDTVLPRHAAACLGSRTATLATCVQPMDPVAADRNASWSEMATLAGARYADLTPWLCTARACPLVIGGRVVYRDQGHVTRTYAAHLEPVLRRLLAW</sequence>